<evidence type="ECO:0008006" key="4">
    <source>
        <dbReference type="Google" id="ProtNLM"/>
    </source>
</evidence>
<evidence type="ECO:0000313" key="3">
    <source>
        <dbReference type="Proteomes" id="UP000050471"/>
    </source>
</evidence>
<dbReference type="Pfam" id="PF12599">
    <property type="entry name" value="DUF3768"/>
    <property type="match status" value="1"/>
</dbReference>
<dbReference type="STRING" id="154981.AKJ29_02255"/>
<dbReference type="EMBL" id="LKBA01000008">
    <property type="protein sequence ID" value="KPN62998.1"/>
    <property type="molecule type" value="Genomic_DNA"/>
</dbReference>
<reference evidence="2 3" key="1">
    <citation type="submission" date="2015-09" db="EMBL/GenBank/DDBJ databases">
        <title>Draft genome sequence of Aliiroseovarius crassostreae CV919-312TSm, the causative agent of Roseovarius Oyster Disease (formerly Juvenile Oyster Disease).</title>
        <authorList>
            <person name="Kessner L."/>
            <person name="Spinard E."/>
            <person name="Nelson D."/>
        </authorList>
    </citation>
    <scope>NUCLEOTIDE SEQUENCE [LARGE SCALE GENOMIC DNA]</scope>
    <source>
        <strain evidence="2 3">CV919-312</strain>
    </source>
</reference>
<dbReference type="Proteomes" id="UP000050471">
    <property type="component" value="Unassembled WGS sequence"/>
</dbReference>
<organism evidence="2 3">
    <name type="scientific">Aliiroseovarius crassostreae</name>
    <dbReference type="NCBI Taxonomy" id="154981"/>
    <lineage>
        <taxon>Bacteria</taxon>
        <taxon>Pseudomonadati</taxon>
        <taxon>Pseudomonadota</taxon>
        <taxon>Alphaproteobacteria</taxon>
        <taxon>Rhodobacterales</taxon>
        <taxon>Paracoccaceae</taxon>
        <taxon>Aliiroseovarius</taxon>
    </lineage>
</organism>
<keyword evidence="3" id="KW-1185">Reference proteome</keyword>
<accession>A0A0P7KHM7</accession>
<comment type="caution">
    <text evidence="2">The sequence shown here is derived from an EMBL/GenBank/DDBJ whole genome shotgun (WGS) entry which is preliminary data.</text>
</comment>
<feature type="region of interest" description="Disordered" evidence="1">
    <location>
        <begin position="50"/>
        <end position="71"/>
    </location>
</feature>
<dbReference type="AlphaFoldDB" id="A0A0P7KHM7"/>
<protein>
    <recommendedName>
        <fullName evidence="4">DUF3768 domain-containing protein</fullName>
    </recommendedName>
</protein>
<evidence type="ECO:0000313" key="2">
    <source>
        <dbReference type="EMBL" id="KPN62998.1"/>
    </source>
</evidence>
<sequence length="114" mass="13404">MKRLKTEEIRRLNDLLRKRQIGGQIILTQGIAALDESAAIMSRVREFDDFEPENDPYQEHDFGSFDYEDQGEGEQHTIFWKIDYYDEDMNGLSEDPADPEKTNRVMTVMLAEER</sequence>
<gene>
    <name evidence="2" type="ORF">AKJ29_02255</name>
</gene>
<dbReference type="InterPro" id="IPR022243">
    <property type="entry name" value="DUF3768"/>
</dbReference>
<evidence type="ECO:0000256" key="1">
    <source>
        <dbReference type="SAM" id="MobiDB-lite"/>
    </source>
</evidence>
<proteinExistence type="predicted"/>
<name>A0A0P7KHM7_9RHOB</name>